<keyword evidence="4" id="KW-1185">Reference proteome</keyword>
<sequence length="153" mass="16447">MLKKIAFLTITSILFAGCASVPTENVEVSNVLKQVKAPSANNAGLYIYRSNSVVGGALKKDVWVDDECIGETARGTFFYHEVLGNMQHKVSTESEFSPNDLMIDTTAGNNYFVKQYIKPGLIVGGAGVKLVPESEGREAIADLKLGIKGTCSK</sequence>
<comment type="caution">
    <text evidence="3">The sequence shown here is derived from an EMBL/GenBank/DDBJ whole genome shotgun (WGS) entry which is preliminary data.</text>
</comment>
<evidence type="ECO:0000313" key="3">
    <source>
        <dbReference type="EMBL" id="GHD34542.1"/>
    </source>
</evidence>
<dbReference type="EMBL" id="BMZR01000004">
    <property type="protein sequence ID" value="GHD34542.1"/>
    <property type="molecule type" value="Genomic_DNA"/>
</dbReference>
<feature type="chain" id="PRO_5045944672" description="DUF2846 domain-containing protein" evidence="1">
    <location>
        <begin position="17"/>
        <end position="153"/>
    </location>
</feature>
<name>A0ABQ3GSB0_9GAMM</name>
<evidence type="ECO:0000256" key="1">
    <source>
        <dbReference type="SAM" id="SignalP"/>
    </source>
</evidence>
<evidence type="ECO:0000313" key="4">
    <source>
        <dbReference type="Proteomes" id="UP000610203"/>
    </source>
</evidence>
<feature type="domain" description="DUF2846" evidence="2">
    <location>
        <begin position="40"/>
        <end position="126"/>
    </location>
</feature>
<reference evidence="4" key="1">
    <citation type="journal article" date="2019" name="Int. J. Syst. Evol. Microbiol.">
        <title>The Global Catalogue of Microorganisms (GCM) 10K type strain sequencing project: providing services to taxonomists for standard genome sequencing and annotation.</title>
        <authorList>
            <consortium name="The Broad Institute Genomics Platform"/>
            <consortium name="The Broad Institute Genome Sequencing Center for Infectious Disease"/>
            <person name="Wu L."/>
            <person name="Ma J."/>
        </authorList>
    </citation>
    <scope>NUCLEOTIDE SEQUENCE [LARGE SCALE GENOMIC DNA]</scope>
    <source>
        <strain evidence="4">KCTC 42280</strain>
    </source>
</reference>
<dbReference type="PROSITE" id="PS51257">
    <property type="entry name" value="PROKAR_LIPOPROTEIN"/>
    <property type="match status" value="1"/>
</dbReference>
<dbReference type="PIRSF" id="PIRSF012335">
    <property type="entry name" value="UCP012335"/>
    <property type="match status" value="1"/>
</dbReference>
<dbReference type="InterPro" id="IPR016596">
    <property type="entry name" value="UCP012335"/>
</dbReference>
<dbReference type="RefSeq" id="WP_189585335.1">
    <property type="nucleotide sequence ID" value="NZ_BMZR01000004.1"/>
</dbReference>
<feature type="signal peptide" evidence="1">
    <location>
        <begin position="1"/>
        <end position="16"/>
    </location>
</feature>
<organism evidence="3 4">
    <name type="scientific">Psychrobacter glaciei</name>
    <dbReference type="NCBI Taxonomy" id="619771"/>
    <lineage>
        <taxon>Bacteria</taxon>
        <taxon>Pseudomonadati</taxon>
        <taxon>Pseudomonadota</taxon>
        <taxon>Gammaproteobacteria</taxon>
        <taxon>Moraxellales</taxon>
        <taxon>Moraxellaceae</taxon>
        <taxon>Psychrobacter</taxon>
    </lineage>
</organism>
<dbReference type="InterPro" id="IPR022548">
    <property type="entry name" value="DUF2846"/>
</dbReference>
<dbReference type="Pfam" id="PF11008">
    <property type="entry name" value="DUF2846"/>
    <property type="match status" value="1"/>
</dbReference>
<dbReference type="Proteomes" id="UP000610203">
    <property type="component" value="Unassembled WGS sequence"/>
</dbReference>
<protein>
    <recommendedName>
        <fullName evidence="2">DUF2846 domain-containing protein</fullName>
    </recommendedName>
</protein>
<accession>A0ABQ3GSB0</accession>
<gene>
    <name evidence="3" type="ORF">GCM10016272_19630</name>
</gene>
<keyword evidence="1" id="KW-0732">Signal</keyword>
<proteinExistence type="predicted"/>
<evidence type="ECO:0000259" key="2">
    <source>
        <dbReference type="Pfam" id="PF11008"/>
    </source>
</evidence>